<name>A0A074TR94_9RHOB</name>
<dbReference type="Pfam" id="PF06707">
    <property type="entry name" value="DUF1194"/>
    <property type="match status" value="1"/>
</dbReference>
<dbReference type="RefSeq" id="WP_051693211.1">
    <property type="nucleotide sequence ID" value="NZ_FOVB01000008.1"/>
</dbReference>
<dbReference type="AlphaFoldDB" id="A0A074TR94"/>
<dbReference type="EMBL" id="JHEH01000001">
    <property type="protein sequence ID" value="KEP71493.1"/>
    <property type="molecule type" value="Genomic_DNA"/>
</dbReference>
<evidence type="ECO:0008006" key="4">
    <source>
        <dbReference type="Google" id="ProtNLM"/>
    </source>
</evidence>
<comment type="caution">
    <text evidence="2">The sequence shown here is derived from an EMBL/GenBank/DDBJ whole genome shotgun (WGS) entry which is preliminary data.</text>
</comment>
<evidence type="ECO:0000313" key="2">
    <source>
        <dbReference type="EMBL" id="KEP71493.1"/>
    </source>
</evidence>
<organism evidence="2 3">
    <name type="scientific">Thioclava dalianensis</name>
    <dbReference type="NCBI Taxonomy" id="1185766"/>
    <lineage>
        <taxon>Bacteria</taxon>
        <taxon>Pseudomonadati</taxon>
        <taxon>Pseudomonadota</taxon>
        <taxon>Alphaproteobacteria</taxon>
        <taxon>Rhodobacterales</taxon>
        <taxon>Paracoccaceae</taxon>
        <taxon>Thioclava</taxon>
    </lineage>
</organism>
<dbReference type="Proteomes" id="UP000027725">
    <property type="component" value="Unassembled WGS sequence"/>
</dbReference>
<gene>
    <name evidence="2" type="ORF">DL1_00230</name>
</gene>
<dbReference type="InterPro" id="IPR036465">
    <property type="entry name" value="vWFA_dom_sf"/>
</dbReference>
<evidence type="ECO:0000313" key="3">
    <source>
        <dbReference type="Proteomes" id="UP000027725"/>
    </source>
</evidence>
<accession>A0A074TR94</accession>
<sequence>MSLRCRPAFSRAALFCSALFGVALPVTAHACETALLLSMDVSGSIDRDEYRLQVDGLSAALLDPVVVDALVQGRDRLAVAQWSGAGQMTLSLPWIAINSHADAARFAARVQAMPRAYLGSDTAVGEAITFAVAQFADVADCERHVADLSGDGPLNAGRPTAAARRSAELQGITLNGLAIDGFGRTVTNFYLRHVITRDGFVVTAQGFLDYARAIRLKLIRELTRPIG</sequence>
<dbReference type="STRING" id="1185766.SAMN05216224_108109"/>
<proteinExistence type="predicted"/>
<keyword evidence="3" id="KW-1185">Reference proteome</keyword>
<protein>
    <recommendedName>
        <fullName evidence="4">von Willebrand factor A</fullName>
    </recommendedName>
</protein>
<reference evidence="2 3" key="1">
    <citation type="submission" date="2014-03" db="EMBL/GenBank/DDBJ databases">
        <title>The draft genome sequence of Thioclava dalianensis DLFJ1-1.</title>
        <authorList>
            <person name="Lai Q."/>
            <person name="Shao Z."/>
        </authorList>
    </citation>
    <scope>NUCLEOTIDE SEQUENCE [LARGE SCALE GENOMIC DNA]</scope>
    <source>
        <strain evidence="2 3">DLFJ1-1</strain>
    </source>
</reference>
<dbReference type="Gene3D" id="3.40.50.410">
    <property type="entry name" value="von Willebrand factor, type A domain"/>
    <property type="match status" value="1"/>
</dbReference>
<feature type="signal peptide" evidence="1">
    <location>
        <begin position="1"/>
        <end position="30"/>
    </location>
</feature>
<dbReference type="InterPro" id="IPR010607">
    <property type="entry name" value="DUF1194"/>
</dbReference>
<dbReference type="SUPFAM" id="SSF53300">
    <property type="entry name" value="vWA-like"/>
    <property type="match status" value="1"/>
</dbReference>
<dbReference type="OrthoDB" id="9792179at2"/>
<dbReference type="eggNOG" id="COG2304">
    <property type="taxonomic scope" value="Bacteria"/>
</dbReference>
<feature type="chain" id="PRO_5001700118" description="von Willebrand factor A" evidence="1">
    <location>
        <begin position="31"/>
        <end position="227"/>
    </location>
</feature>
<keyword evidence="1" id="KW-0732">Signal</keyword>
<evidence type="ECO:0000256" key="1">
    <source>
        <dbReference type="SAM" id="SignalP"/>
    </source>
</evidence>